<keyword evidence="4 8" id="KW-0223">Dioxygenase</keyword>
<dbReference type="SUPFAM" id="SSF51197">
    <property type="entry name" value="Clavaminate synthase-like"/>
    <property type="match status" value="1"/>
</dbReference>
<dbReference type="InterPro" id="IPR042098">
    <property type="entry name" value="TauD-like_sf"/>
</dbReference>
<evidence type="ECO:0000256" key="3">
    <source>
        <dbReference type="ARBA" id="ARBA00022723"/>
    </source>
</evidence>
<dbReference type="GO" id="GO:0051213">
    <property type="term" value="F:dioxygenase activity"/>
    <property type="evidence" value="ECO:0007669"/>
    <property type="project" value="UniProtKB-KW"/>
</dbReference>
<evidence type="ECO:0000256" key="2">
    <source>
        <dbReference type="ARBA" id="ARBA00005896"/>
    </source>
</evidence>
<dbReference type="PANTHER" id="PTHR43779">
    <property type="entry name" value="DIOXYGENASE RV0097-RELATED"/>
    <property type="match status" value="1"/>
</dbReference>
<keyword evidence="5" id="KW-0560">Oxidoreductase</keyword>
<feature type="domain" description="TauD/TfdA-like" evidence="7">
    <location>
        <begin position="11"/>
        <end position="261"/>
    </location>
</feature>
<reference evidence="8" key="1">
    <citation type="journal article" date="2014" name="Int. J. Syst. Evol. Microbiol.">
        <title>Complete genome sequence of Corynebacterium casei LMG S-19264T (=DSM 44701T), isolated from a smear-ripened cheese.</title>
        <authorList>
            <consortium name="US DOE Joint Genome Institute (JGI-PGF)"/>
            <person name="Walter F."/>
            <person name="Albersmeier A."/>
            <person name="Kalinowski J."/>
            <person name="Ruckert C."/>
        </authorList>
    </citation>
    <scope>NUCLEOTIDE SEQUENCE</scope>
    <source>
        <strain evidence="8">JCM 3035</strain>
    </source>
</reference>
<comment type="caution">
    <text evidence="8">The sequence shown here is derived from an EMBL/GenBank/DDBJ whole genome shotgun (WGS) entry which is preliminary data.</text>
</comment>
<evidence type="ECO:0000256" key="4">
    <source>
        <dbReference type="ARBA" id="ARBA00022964"/>
    </source>
</evidence>
<evidence type="ECO:0000256" key="1">
    <source>
        <dbReference type="ARBA" id="ARBA00001954"/>
    </source>
</evidence>
<reference evidence="8" key="2">
    <citation type="submission" date="2020-09" db="EMBL/GenBank/DDBJ databases">
        <authorList>
            <person name="Sun Q."/>
            <person name="Ohkuma M."/>
        </authorList>
    </citation>
    <scope>NUCLEOTIDE SEQUENCE</scope>
    <source>
        <strain evidence="8">JCM 3035</strain>
    </source>
</reference>
<protein>
    <submittedName>
        <fullName evidence="8">Dioxygenase TauD/TfdA family protein</fullName>
    </submittedName>
</protein>
<comment type="cofactor">
    <cofactor evidence="1">
        <name>Fe(2+)</name>
        <dbReference type="ChEBI" id="CHEBI:29033"/>
    </cofactor>
</comment>
<sequence length="269" mass="30530">MPETHALNPSLGVEFTHVTDPLDEKLVARCAEALKWRGVLLIRGLNLDDEQQIALSSKLGEVVSVRGKRIFPISLDPSKNPSAEYLRGTFHWHLDGTTDDDVPVKATTLTARHVAMKGGGTEFANTYAAYENLPEQDRKRYESLRVVHSFAAAQLRAKPDPSEKELARWRSLPEREMSLVWRRRDGRRSLVIGTTADRIVGMAPDEGRALLDELQDWCTQDRFRYTHDWQVGDFVAWDNTAILHRALPYDRSSERLLHRTTVVGDEAFG</sequence>
<gene>
    <name evidence="8" type="ORF">GCM10010094_19450</name>
</gene>
<proteinExistence type="inferred from homology"/>
<organism evidence="8 9">
    <name type="scientific">Streptomyces flaveus</name>
    <dbReference type="NCBI Taxonomy" id="66370"/>
    <lineage>
        <taxon>Bacteria</taxon>
        <taxon>Bacillati</taxon>
        <taxon>Actinomycetota</taxon>
        <taxon>Actinomycetes</taxon>
        <taxon>Kitasatosporales</taxon>
        <taxon>Streptomycetaceae</taxon>
        <taxon>Streptomyces</taxon>
        <taxon>Streptomyces aurantiacus group</taxon>
    </lineage>
</organism>
<evidence type="ECO:0000259" key="7">
    <source>
        <dbReference type="Pfam" id="PF02668"/>
    </source>
</evidence>
<evidence type="ECO:0000256" key="5">
    <source>
        <dbReference type="ARBA" id="ARBA00023002"/>
    </source>
</evidence>
<dbReference type="InterPro" id="IPR051178">
    <property type="entry name" value="TfdA_dioxygenase"/>
</dbReference>
<dbReference type="EMBL" id="BMPQ01000004">
    <property type="protein sequence ID" value="GGK59266.1"/>
    <property type="molecule type" value="Genomic_DNA"/>
</dbReference>
<dbReference type="PANTHER" id="PTHR43779:SF2">
    <property type="entry name" value="ALPHA-KETOGLUTARATE-DEPENDENT XANTHINE DIOXYGENASE XAN1"/>
    <property type="match status" value="1"/>
</dbReference>
<dbReference type="Pfam" id="PF02668">
    <property type="entry name" value="TauD"/>
    <property type="match status" value="1"/>
</dbReference>
<dbReference type="GO" id="GO:0046872">
    <property type="term" value="F:metal ion binding"/>
    <property type="evidence" value="ECO:0007669"/>
    <property type="project" value="UniProtKB-KW"/>
</dbReference>
<name>A0A917VBB4_9ACTN</name>
<comment type="similarity">
    <text evidence="2">Belongs to the TfdA dioxygenase family.</text>
</comment>
<keyword evidence="9" id="KW-1185">Reference proteome</keyword>
<keyword evidence="6" id="KW-0408">Iron</keyword>
<evidence type="ECO:0000313" key="8">
    <source>
        <dbReference type="EMBL" id="GGK59266.1"/>
    </source>
</evidence>
<keyword evidence="3" id="KW-0479">Metal-binding</keyword>
<dbReference type="InterPro" id="IPR003819">
    <property type="entry name" value="TauD/TfdA-like"/>
</dbReference>
<dbReference type="AlphaFoldDB" id="A0A917VBB4"/>
<evidence type="ECO:0000313" key="9">
    <source>
        <dbReference type="Proteomes" id="UP000637788"/>
    </source>
</evidence>
<accession>A0A917VBB4</accession>
<evidence type="ECO:0000256" key="6">
    <source>
        <dbReference type="ARBA" id="ARBA00023004"/>
    </source>
</evidence>
<dbReference type="RefSeq" id="WP_189321471.1">
    <property type="nucleotide sequence ID" value="NZ_BMPQ01000004.1"/>
</dbReference>
<dbReference type="Gene3D" id="3.60.130.10">
    <property type="entry name" value="Clavaminate synthase-like"/>
    <property type="match status" value="1"/>
</dbReference>
<dbReference type="Proteomes" id="UP000637788">
    <property type="component" value="Unassembled WGS sequence"/>
</dbReference>